<feature type="non-terminal residue" evidence="1">
    <location>
        <position position="1"/>
    </location>
</feature>
<name>A0A6H9RYW6_9PSED</name>
<evidence type="ECO:0000313" key="2">
    <source>
        <dbReference type="Proteomes" id="UP000423257"/>
    </source>
</evidence>
<feature type="non-terminal residue" evidence="1">
    <location>
        <position position="146"/>
    </location>
</feature>
<gene>
    <name evidence="1" type="ORF">F7R03_32290</name>
</gene>
<dbReference type="Proteomes" id="UP000423257">
    <property type="component" value="Unassembled WGS sequence"/>
</dbReference>
<sequence length="146" mass="14416">NVEGAIAQGVLTFTGAATESGVLNLYVGGVRVQAAIVNGATAAQAASALALKINAAADLPVTAASAEGVVTLRAKWTGDSGNDISLQFNRLGKSNGENTPAGLTTAITAMTGGAGVPDQTAAVAALGDEPFEFIAMPWSDVASLNT</sequence>
<protein>
    <submittedName>
        <fullName evidence="1">Phage tail protein</fullName>
    </submittedName>
</protein>
<dbReference type="EMBL" id="VZPQ01000796">
    <property type="protein sequence ID" value="KAB0532671.1"/>
    <property type="molecule type" value="Genomic_DNA"/>
</dbReference>
<evidence type="ECO:0000313" key="1">
    <source>
        <dbReference type="EMBL" id="KAB0532671.1"/>
    </source>
</evidence>
<proteinExistence type="predicted"/>
<accession>A0A6H9RYW6</accession>
<comment type="caution">
    <text evidence="1">The sequence shown here is derived from an EMBL/GenBank/DDBJ whole genome shotgun (WGS) entry which is preliminary data.</text>
</comment>
<reference evidence="1 2" key="1">
    <citation type="submission" date="2019-09" db="EMBL/GenBank/DDBJ databases">
        <title>Draft genome sequences of 48 bacterial type strains from the CCUG.</title>
        <authorList>
            <person name="Tunovic T."/>
            <person name="Pineiro-Iglesias B."/>
            <person name="Unosson C."/>
            <person name="Inganas E."/>
            <person name="Ohlen M."/>
            <person name="Cardew S."/>
            <person name="Jensie-Markopoulos S."/>
            <person name="Salva-Serra F."/>
            <person name="Jaen-Luchoro D."/>
            <person name="Karlsson R."/>
            <person name="Svensson-Stadler L."/>
            <person name="Chun J."/>
            <person name="Moore E."/>
        </authorList>
    </citation>
    <scope>NUCLEOTIDE SEQUENCE [LARGE SCALE GENOMIC DNA]</scope>
    <source>
        <strain evidence="1 2">CCUG 51524</strain>
    </source>
</reference>
<organism evidence="1 2">
    <name type="scientific">Pseudomonas palleroniana</name>
    <dbReference type="NCBI Taxonomy" id="191390"/>
    <lineage>
        <taxon>Bacteria</taxon>
        <taxon>Pseudomonadati</taxon>
        <taxon>Pseudomonadota</taxon>
        <taxon>Gammaproteobacteria</taxon>
        <taxon>Pseudomonadales</taxon>
        <taxon>Pseudomonadaceae</taxon>
        <taxon>Pseudomonas</taxon>
    </lineage>
</organism>
<dbReference type="AlphaFoldDB" id="A0A6H9RYW6"/>